<keyword evidence="6 7" id="KW-0503">Monooxygenase</keyword>
<gene>
    <name evidence="8" type="ORF">ETD83_31975</name>
</gene>
<dbReference type="CDD" id="cd11078">
    <property type="entry name" value="CYP130-like"/>
    <property type="match status" value="1"/>
</dbReference>
<dbReference type="SUPFAM" id="SSF48264">
    <property type="entry name" value="Cytochrome P450"/>
    <property type="match status" value="1"/>
</dbReference>
<protein>
    <submittedName>
        <fullName evidence="8">Cytochrome P450</fullName>
    </submittedName>
</protein>
<dbReference type="InterPro" id="IPR017972">
    <property type="entry name" value="Cyt_P450_CS"/>
</dbReference>
<keyword evidence="3 7" id="KW-0479">Metal-binding</keyword>
<evidence type="ECO:0000256" key="6">
    <source>
        <dbReference type="ARBA" id="ARBA00023033"/>
    </source>
</evidence>
<dbReference type="GO" id="GO:0004497">
    <property type="term" value="F:monooxygenase activity"/>
    <property type="evidence" value="ECO:0007669"/>
    <property type="project" value="UniProtKB-KW"/>
</dbReference>
<dbReference type="OrthoDB" id="502624at2"/>
<dbReference type="GO" id="GO:0016705">
    <property type="term" value="F:oxidoreductase activity, acting on paired donors, with incorporation or reduction of molecular oxygen"/>
    <property type="evidence" value="ECO:0007669"/>
    <property type="project" value="InterPro"/>
</dbReference>
<reference evidence="8 9" key="1">
    <citation type="submission" date="2019-05" db="EMBL/GenBank/DDBJ databases">
        <title>Draft genome sequence of Actinomadura sp. 14C53.</title>
        <authorList>
            <person name="Saricaoglu S."/>
            <person name="Isik K."/>
        </authorList>
    </citation>
    <scope>NUCLEOTIDE SEQUENCE [LARGE SCALE GENOMIC DNA]</scope>
    <source>
        <strain evidence="8 9">14C53</strain>
    </source>
</reference>
<proteinExistence type="inferred from homology"/>
<dbReference type="Gene3D" id="1.10.630.10">
    <property type="entry name" value="Cytochrome P450"/>
    <property type="match status" value="1"/>
</dbReference>
<keyword evidence="9" id="KW-1185">Reference proteome</keyword>
<evidence type="ECO:0000313" key="8">
    <source>
        <dbReference type="EMBL" id="TMQ91208.1"/>
    </source>
</evidence>
<evidence type="ECO:0000256" key="4">
    <source>
        <dbReference type="ARBA" id="ARBA00023002"/>
    </source>
</evidence>
<evidence type="ECO:0000313" key="9">
    <source>
        <dbReference type="Proteomes" id="UP000309174"/>
    </source>
</evidence>
<dbReference type="PROSITE" id="PS00086">
    <property type="entry name" value="CYTOCHROME_P450"/>
    <property type="match status" value="1"/>
</dbReference>
<evidence type="ECO:0000256" key="7">
    <source>
        <dbReference type="RuleBase" id="RU000461"/>
    </source>
</evidence>
<accession>A0A5C4J601</accession>
<dbReference type="PANTHER" id="PTHR46696:SF1">
    <property type="entry name" value="CYTOCHROME P450 YJIB-RELATED"/>
    <property type="match status" value="1"/>
</dbReference>
<evidence type="ECO:0000256" key="3">
    <source>
        <dbReference type="ARBA" id="ARBA00022723"/>
    </source>
</evidence>
<dbReference type="RefSeq" id="WP_138648937.1">
    <property type="nucleotide sequence ID" value="NZ_VCKW01000228.1"/>
</dbReference>
<keyword evidence="5 7" id="KW-0408">Iron</keyword>
<dbReference type="GO" id="GO:0020037">
    <property type="term" value="F:heme binding"/>
    <property type="evidence" value="ECO:0007669"/>
    <property type="project" value="InterPro"/>
</dbReference>
<comment type="similarity">
    <text evidence="1 7">Belongs to the cytochrome P450 family.</text>
</comment>
<dbReference type="AlphaFoldDB" id="A0A5C4J601"/>
<dbReference type="InterPro" id="IPR036396">
    <property type="entry name" value="Cyt_P450_sf"/>
</dbReference>
<dbReference type="Pfam" id="PF00067">
    <property type="entry name" value="p450"/>
    <property type="match status" value="1"/>
</dbReference>
<dbReference type="Proteomes" id="UP000309174">
    <property type="component" value="Unassembled WGS sequence"/>
</dbReference>
<dbReference type="FunFam" id="1.10.630.10:FF:000018">
    <property type="entry name" value="Cytochrome P450 monooxygenase"/>
    <property type="match status" value="1"/>
</dbReference>
<dbReference type="InterPro" id="IPR001128">
    <property type="entry name" value="Cyt_P450"/>
</dbReference>
<dbReference type="PRINTS" id="PR00385">
    <property type="entry name" value="P450"/>
</dbReference>
<name>A0A5C4J601_9ACTN</name>
<dbReference type="InterPro" id="IPR002397">
    <property type="entry name" value="Cyt_P450_B"/>
</dbReference>
<dbReference type="PRINTS" id="PR00359">
    <property type="entry name" value="BP450"/>
</dbReference>
<evidence type="ECO:0000256" key="2">
    <source>
        <dbReference type="ARBA" id="ARBA00022617"/>
    </source>
</evidence>
<evidence type="ECO:0000256" key="1">
    <source>
        <dbReference type="ARBA" id="ARBA00010617"/>
    </source>
</evidence>
<organism evidence="8 9">
    <name type="scientific">Actinomadura soli</name>
    <dbReference type="NCBI Taxonomy" id="2508997"/>
    <lineage>
        <taxon>Bacteria</taxon>
        <taxon>Bacillati</taxon>
        <taxon>Actinomycetota</taxon>
        <taxon>Actinomycetes</taxon>
        <taxon>Streptosporangiales</taxon>
        <taxon>Thermomonosporaceae</taxon>
        <taxon>Actinomadura</taxon>
    </lineage>
</organism>
<dbReference type="EMBL" id="VCKW01000228">
    <property type="protein sequence ID" value="TMQ91208.1"/>
    <property type="molecule type" value="Genomic_DNA"/>
</dbReference>
<keyword evidence="4 7" id="KW-0560">Oxidoreductase</keyword>
<sequence length="409" mass="45326">MESAQPWEFNRLEPPYLDDPYPLYARARREAPVFHSPEFGIWFVTRYDDAWAVLKDTARFSSRFLMRTPPDAPPAVGEVLREAYPELPMLVNDDPPSHTRTRGLVNHAFAPRLVAALEPSVRAIVTRLVDGFARDGGADLIAELAYPVPIEIICTLIGLPVEERGRLKRWTDDLVELGAPGTGGERQLECARSSVAFQHYLEARVEARRSEPRDDLLTALIGARVDGERPLDVAELVNLLIVLIFGGHETTTNLIGNLLVLLLARPEMLRAVRDDPSLTDAVVTEALRMDTPVQGTFRTATEEAALGGARIPAGAKVMVLFGSANRDEAVFSHPDRFDPGRSNNQRHLGFGRGIHACPGASLARLETRIVLDTIAERLPGLRLDTARPPTYFPSLMHRGPQALHVLWRD</sequence>
<dbReference type="PANTHER" id="PTHR46696">
    <property type="entry name" value="P450, PUTATIVE (EUROFUNG)-RELATED"/>
    <property type="match status" value="1"/>
</dbReference>
<comment type="caution">
    <text evidence="8">The sequence shown here is derived from an EMBL/GenBank/DDBJ whole genome shotgun (WGS) entry which is preliminary data.</text>
</comment>
<dbReference type="GO" id="GO:0005506">
    <property type="term" value="F:iron ion binding"/>
    <property type="evidence" value="ECO:0007669"/>
    <property type="project" value="InterPro"/>
</dbReference>
<evidence type="ECO:0000256" key="5">
    <source>
        <dbReference type="ARBA" id="ARBA00023004"/>
    </source>
</evidence>
<keyword evidence="2 7" id="KW-0349">Heme</keyword>